<gene>
    <name evidence="2" type="ORF">T459_13899</name>
</gene>
<proteinExistence type="predicted"/>
<sequence>MNRLPSHLQETECGITGASAMVHAMDHYLRDKPSPNPSSMMRHKLCYVSLHSTLPIDLPQVAVHLSGPWMNRVAVWTKQKPDKLATFRTRVIKANNGVVATDDGRCSRIGRDVLIEGGHAVDAAVAAALCLGVVSPASSGIGGGAFMLVASADGEAQAFDMRETAPKQAS</sequence>
<dbReference type="InterPro" id="IPR029055">
    <property type="entry name" value="Ntn_hydrolases_N"/>
</dbReference>
<accession>A0A2G2ZG32</accession>
<comment type="caution">
    <text evidence="2">The sequence shown here is derived from an EMBL/GenBank/DDBJ whole genome shotgun (WGS) entry which is preliminary data.</text>
</comment>
<name>A0A2G2ZG32_CAPAN</name>
<dbReference type="InterPro" id="IPR000101">
    <property type="entry name" value="GGT_peptidase"/>
</dbReference>
<dbReference type="Proteomes" id="UP000222542">
    <property type="component" value="Unassembled WGS sequence"/>
</dbReference>
<dbReference type="GO" id="GO:0036374">
    <property type="term" value="F:glutathione hydrolase activity"/>
    <property type="evidence" value="ECO:0007669"/>
    <property type="project" value="InterPro"/>
</dbReference>
<organism evidence="2 3">
    <name type="scientific">Capsicum annuum</name>
    <name type="common">Capsicum pepper</name>
    <dbReference type="NCBI Taxonomy" id="4072"/>
    <lineage>
        <taxon>Eukaryota</taxon>
        <taxon>Viridiplantae</taxon>
        <taxon>Streptophyta</taxon>
        <taxon>Embryophyta</taxon>
        <taxon>Tracheophyta</taxon>
        <taxon>Spermatophyta</taxon>
        <taxon>Magnoliopsida</taxon>
        <taxon>eudicotyledons</taxon>
        <taxon>Gunneridae</taxon>
        <taxon>Pentapetalae</taxon>
        <taxon>asterids</taxon>
        <taxon>lamiids</taxon>
        <taxon>Solanales</taxon>
        <taxon>Solanaceae</taxon>
        <taxon>Solanoideae</taxon>
        <taxon>Capsiceae</taxon>
        <taxon>Capsicum</taxon>
    </lineage>
</organism>
<evidence type="ECO:0000313" key="2">
    <source>
        <dbReference type="EMBL" id="PHT80884.1"/>
    </source>
</evidence>
<dbReference type="SUPFAM" id="SSF56235">
    <property type="entry name" value="N-terminal nucleophile aminohydrolases (Ntn hydrolases)"/>
    <property type="match status" value="1"/>
</dbReference>
<dbReference type="STRING" id="4072.A0A2G2ZG32"/>
<dbReference type="Gramene" id="PHT80884">
    <property type="protein sequence ID" value="PHT80884"/>
    <property type="gene ID" value="T459_13899"/>
</dbReference>
<protein>
    <submittedName>
        <fullName evidence="2">Uncharacterized protein</fullName>
    </submittedName>
</protein>
<dbReference type="EMBL" id="AYRZ02000005">
    <property type="protein sequence ID" value="PHT80884.1"/>
    <property type="molecule type" value="Genomic_DNA"/>
</dbReference>
<reference evidence="2 3" key="2">
    <citation type="journal article" date="2017" name="Genome Biol.">
        <title>New reference genome sequences of hot pepper reveal the massive evolution of plant disease-resistance genes by retroduplication.</title>
        <authorList>
            <person name="Kim S."/>
            <person name="Park J."/>
            <person name="Yeom S.I."/>
            <person name="Kim Y.M."/>
            <person name="Seo E."/>
            <person name="Kim K.T."/>
            <person name="Kim M.S."/>
            <person name="Lee J.M."/>
            <person name="Cheong K."/>
            <person name="Shin H.S."/>
            <person name="Kim S.B."/>
            <person name="Han K."/>
            <person name="Lee J."/>
            <person name="Park M."/>
            <person name="Lee H.A."/>
            <person name="Lee H.Y."/>
            <person name="Lee Y."/>
            <person name="Oh S."/>
            <person name="Lee J.H."/>
            <person name="Choi E."/>
            <person name="Choi E."/>
            <person name="Lee S.E."/>
            <person name="Jeon J."/>
            <person name="Kim H."/>
            <person name="Choi G."/>
            <person name="Song H."/>
            <person name="Lee J."/>
            <person name="Lee S.C."/>
            <person name="Kwon J.K."/>
            <person name="Lee H.Y."/>
            <person name="Koo N."/>
            <person name="Hong Y."/>
            <person name="Kim R.W."/>
            <person name="Kang W.H."/>
            <person name="Huh J.H."/>
            <person name="Kang B.C."/>
            <person name="Yang T.J."/>
            <person name="Lee Y.H."/>
            <person name="Bennetzen J.L."/>
            <person name="Choi D."/>
        </authorList>
    </citation>
    <scope>NUCLEOTIDE SEQUENCE [LARGE SCALE GENOMIC DNA]</scope>
    <source>
        <strain evidence="3">cv. CM334</strain>
    </source>
</reference>
<feature type="binding site" evidence="1">
    <location>
        <position position="162"/>
    </location>
    <ligand>
        <name>L-glutamate</name>
        <dbReference type="ChEBI" id="CHEBI:29985"/>
    </ligand>
</feature>
<dbReference type="PANTHER" id="PTHR11686:SF34">
    <property type="entry name" value="GLUTATHIONE HYDROLASE 1-RELATED"/>
    <property type="match status" value="1"/>
</dbReference>
<evidence type="ECO:0000313" key="3">
    <source>
        <dbReference type="Proteomes" id="UP000222542"/>
    </source>
</evidence>
<evidence type="ECO:0000256" key="1">
    <source>
        <dbReference type="PIRSR" id="PIRSR600101-2"/>
    </source>
</evidence>
<dbReference type="Pfam" id="PF01019">
    <property type="entry name" value="G_glu_transpept"/>
    <property type="match status" value="1"/>
</dbReference>
<dbReference type="AlphaFoldDB" id="A0A2G2ZG32"/>
<dbReference type="GO" id="GO:0006751">
    <property type="term" value="P:glutathione catabolic process"/>
    <property type="evidence" value="ECO:0007669"/>
    <property type="project" value="InterPro"/>
</dbReference>
<reference evidence="2 3" key="1">
    <citation type="journal article" date="2014" name="Nat. Genet.">
        <title>Genome sequence of the hot pepper provides insights into the evolution of pungency in Capsicum species.</title>
        <authorList>
            <person name="Kim S."/>
            <person name="Park M."/>
            <person name="Yeom S.I."/>
            <person name="Kim Y.M."/>
            <person name="Lee J.M."/>
            <person name="Lee H.A."/>
            <person name="Seo E."/>
            <person name="Choi J."/>
            <person name="Cheong K."/>
            <person name="Kim K.T."/>
            <person name="Jung K."/>
            <person name="Lee G.W."/>
            <person name="Oh S.K."/>
            <person name="Bae C."/>
            <person name="Kim S.B."/>
            <person name="Lee H.Y."/>
            <person name="Kim S.Y."/>
            <person name="Kim M.S."/>
            <person name="Kang B.C."/>
            <person name="Jo Y.D."/>
            <person name="Yang H.B."/>
            <person name="Jeong H.J."/>
            <person name="Kang W.H."/>
            <person name="Kwon J.K."/>
            <person name="Shin C."/>
            <person name="Lim J.Y."/>
            <person name="Park J.H."/>
            <person name="Huh J.H."/>
            <person name="Kim J.S."/>
            <person name="Kim B.D."/>
            <person name="Cohen O."/>
            <person name="Paran I."/>
            <person name="Suh M.C."/>
            <person name="Lee S.B."/>
            <person name="Kim Y.K."/>
            <person name="Shin Y."/>
            <person name="Noh S.J."/>
            <person name="Park J."/>
            <person name="Seo Y.S."/>
            <person name="Kwon S.Y."/>
            <person name="Kim H.A."/>
            <person name="Park J.M."/>
            <person name="Kim H.J."/>
            <person name="Choi S.B."/>
            <person name="Bosland P.W."/>
            <person name="Reeves G."/>
            <person name="Jo S.H."/>
            <person name="Lee B.W."/>
            <person name="Cho H.T."/>
            <person name="Choi H.S."/>
            <person name="Lee M.S."/>
            <person name="Yu Y."/>
            <person name="Do Choi Y."/>
            <person name="Park B.S."/>
            <person name="van Deynze A."/>
            <person name="Ashrafi H."/>
            <person name="Hill T."/>
            <person name="Kim W.T."/>
            <person name="Pai H.S."/>
            <person name="Ahn H.K."/>
            <person name="Yeam I."/>
            <person name="Giovannoni J.J."/>
            <person name="Rose J.K."/>
            <person name="Sorensen I."/>
            <person name="Lee S.J."/>
            <person name="Kim R.W."/>
            <person name="Choi I.Y."/>
            <person name="Choi B.S."/>
            <person name="Lim J.S."/>
            <person name="Lee Y.H."/>
            <person name="Choi D."/>
        </authorList>
    </citation>
    <scope>NUCLEOTIDE SEQUENCE [LARGE SCALE GENOMIC DNA]</scope>
    <source>
        <strain evidence="3">cv. CM334</strain>
    </source>
</reference>
<dbReference type="PANTHER" id="PTHR11686">
    <property type="entry name" value="GAMMA GLUTAMYL TRANSPEPTIDASE"/>
    <property type="match status" value="1"/>
</dbReference>
<keyword evidence="3" id="KW-1185">Reference proteome</keyword>